<evidence type="ECO:0000256" key="3">
    <source>
        <dbReference type="ARBA" id="ARBA00022512"/>
    </source>
</evidence>
<keyword evidence="5 9" id="KW-0378">Hydrolase</keyword>
<dbReference type="Gene3D" id="2.160.20.10">
    <property type="entry name" value="Single-stranded right-handed beta-helix, Pectin lyase-like"/>
    <property type="match status" value="2"/>
</dbReference>
<dbReference type="Proteomes" id="UP001358586">
    <property type="component" value="Chromosome 7"/>
</dbReference>
<dbReference type="InterPro" id="IPR000743">
    <property type="entry name" value="Glyco_hydro_28"/>
</dbReference>
<feature type="active site" evidence="8">
    <location>
        <position position="239"/>
    </location>
</feature>
<evidence type="ECO:0008006" key="13">
    <source>
        <dbReference type="Google" id="ProtNLM"/>
    </source>
</evidence>
<evidence type="ECO:0000256" key="7">
    <source>
        <dbReference type="ARBA" id="ARBA00023316"/>
    </source>
</evidence>
<accession>A0ABR0PAB0</accession>
<proteinExistence type="inferred from homology"/>
<keyword evidence="3" id="KW-0134">Cell wall</keyword>
<evidence type="ECO:0000256" key="4">
    <source>
        <dbReference type="ARBA" id="ARBA00022525"/>
    </source>
</evidence>
<name>A0ABR0PAB0_GOSAR</name>
<keyword evidence="10" id="KW-0732">Signal</keyword>
<evidence type="ECO:0000256" key="9">
    <source>
        <dbReference type="RuleBase" id="RU361169"/>
    </source>
</evidence>
<dbReference type="InterPro" id="IPR012334">
    <property type="entry name" value="Pectin_lyas_fold"/>
</dbReference>
<reference evidence="11 12" key="1">
    <citation type="submission" date="2023-03" db="EMBL/GenBank/DDBJ databases">
        <title>WGS of Gossypium arboreum.</title>
        <authorList>
            <person name="Yu D."/>
        </authorList>
    </citation>
    <scope>NUCLEOTIDE SEQUENCE [LARGE SCALE GENOMIC DNA]</scope>
    <source>
        <tissue evidence="11">Leaf</tissue>
    </source>
</reference>
<evidence type="ECO:0000313" key="12">
    <source>
        <dbReference type="Proteomes" id="UP001358586"/>
    </source>
</evidence>
<organism evidence="11 12">
    <name type="scientific">Gossypium arboreum</name>
    <name type="common">Tree cotton</name>
    <name type="synonym">Gossypium nanking</name>
    <dbReference type="NCBI Taxonomy" id="29729"/>
    <lineage>
        <taxon>Eukaryota</taxon>
        <taxon>Viridiplantae</taxon>
        <taxon>Streptophyta</taxon>
        <taxon>Embryophyta</taxon>
        <taxon>Tracheophyta</taxon>
        <taxon>Spermatophyta</taxon>
        <taxon>Magnoliopsida</taxon>
        <taxon>eudicotyledons</taxon>
        <taxon>Gunneridae</taxon>
        <taxon>Pentapetalae</taxon>
        <taxon>rosids</taxon>
        <taxon>malvids</taxon>
        <taxon>Malvales</taxon>
        <taxon>Malvaceae</taxon>
        <taxon>Malvoideae</taxon>
        <taxon>Gossypium</taxon>
    </lineage>
</organism>
<dbReference type="SUPFAM" id="SSF51126">
    <property type="entry name" value="Pectin lyase-like"/>
    <property type="match status" value="2"/>
</dbReference>
<sequence length="529" mass="56492">MLILLLLSISSAKGQGGGGGGGVIDVVAKFGAKADEKTDLSKPLLDAWKEACASTSPAKIVIPKGIYFLSTTTLDGPCKAPIELQVEGTVKAPADPGAFKEPKWIAFNRIENFKLFGGGVFDGQGTTAYKREGCEKHDYCDSLPINLRFDFLTNTMVQGITSKDSKQFHVNVLGCKNITFEHFTVSAPGESPNTDGIHIGRSDGVNVLNTEIKTGDDCVSIGDGSKNLVINGVTCGPGHGISIGSLGLFKNEEPVDGVIVKNCTLTNTSNGVRIKSWPGAEPGSCSNIHFEDITVTNVSSPIIIDQKYCPWNKCKINEESKVKLSNISFKNIHGTSALPEAVKIICSATLPCENVELADIEITLKSMAIQFNFVSSMLILLLLSISFAKGQEGGGGGVIDVVSKFGAKADEKIDLSKPLLDAWKEACASTSSAKIVIPKGIYFLSTATLDGPCKAPIELQVEGTVKASADPGAFKEPKWIAFNRIENFKLFGGGVFDGQGTTAYKREGYEKHDYCDSLRIVSSFLIEKL</sequence>
<evidence type="ECO:0000256" key="6">
    <source>
        <dbReference type="ARBA" id="ARBA00023295"/>
    </source>
</evidence>
<dbReference type="Pfam" id="PF00295">
    <property type="entry name" value="Glyco_hydro_28"/>
    <property type="match status" value="2"/>
</dbReference>
<keyword evidence="4" id="KW-0964">Secreted</keyword>
<comment type="subcellular location">
    <subcellularLocation>
        <location evidence="1">Secreted</location>
        <location evidence="1">Cell wall</location>
    </subcellularLocation>
</comment>
<evidence type="ECO:0000256" key="2">
    <source>
        <dbReference type="ARBA" id="ARBA00008834"/>
    </source>
</evidence>
<keyword evidence="6 9" id="KW-0326">Glycosidase</keyword>
<dbReference type="EMBL" id="JARKNE010000007">
    <property type="protein sequence ID" value="KAK5818147.1"/>
    <property type="molecule type" value="Genomic_DNA"/>
</dbReference>
<dbReference type="PROSITE" id="PS00502">
    <property type="entry name" value="POLYGALACTURONASE"/>
    <property type="match status" value="1"/>
</dbReference>
<comment type="caution">
    <text evidence="11">The sequence shown here is derived from an EMBL/GenBank/DDBJ whole genome shotgun (WGS) entry which is preliminary data.</text>
</comment>
<keyword evidence="7" id="KW-0961">Cell wall biogenesis/degradation</keyword>
<evidence type="ECO:0000256" key="1">
    <source>
        <dbReference type="ARBA" id="ARBA00004191"/>
    </source>
</evidence>
<comment type="similarity">
    <text evidence="2 9">Belongs to the glycosyl hydrolase 28 family.</text>
</comment>
<protein>
    <recommendedName>
        <fullName evidence="13">Polygalacturonase-like</fullName>
    </recommendedName>
</protein>
<evidence type="ECO:0000256" key="5">
    <source>
        <dbReference type="ARBA" id="ARBA00022801"/>
    </source>
</evidence>
<evidence type="ECO:0000256" key="10">
    <source>
        <dbReference type="SAM" id="SignalP"/>
    </source>
</evidence>
<dbReference type="SMART" id="SM00710">
    <property type="entry name" value="PbH1"/>
    <property type="match status" value="5"/>
</dbReference>
<evidence type="ECO:0000313" key="11">
    <source>
        <dbReference type="EMBL" id="KAK5818147.1"/>
    </source>
</evidence>
<evidence type="ECO:0000256" key="8">
    <source>
        <dbReference type="PROSITE-ProRule" id="PRU10052"/>
    </source>
</evidence>
<feature type="signal peptide" evidence="10">
    <location>
        <begin position="1"/>
        <end position="16"/>
    </location>
</feature>
<dbReference type="InterPro" id="IPR011050">
    <property type="entry name" value="Pectin_lyase_fold/virulence"/>
</dbReference>
<keyword evidence="12" id="KW-1185">Reference proteome</keyword>
<dbReference type="InterPro" id="IPR006626">
    <property type="entry name" value="PbH1"/>
</dbReference>
<gene>
    <name evidence="11" type="ORF">PVK06_023080</name>
</gene>
<dbReference type="PANTHER" id="PTHR31375">
    <property type="match status" value="1"/>
</dbReference>
<feature type="chain" id="PRO_5045794697" description="Polygalacturonase-like" evidence="10">
    <location>
        <begin position="17"/>
        <end position="529"/>
    </location>
</feature>